<evidence type="ECO:0000313" key="1">
    <source>
        <dbReference type="EMBL" id="GAF81335.1"/>
    </source>
</evidence>
<protein>
    <recommendedName>
        <fullName evidence="2">Protein-export protein SecB</fullName>
    </recommendedName>
</protein>
<dbReference type="GO" id="GO:0015031">
    <property type="term" value="P:protein transport"/>
    <property type="evidence" value="ECO:0007669"/>
    <property type="project" value="InterPro"/>
</dbReference>
<proteinExistence type="predicted"/>
<dbReference type="PRINTS" id="PR01594">
    <property type="entry name" value="SECBCHAPRONE"/>
</dbReference>
<dbReference type="InterPro" id="IPR035958">
    <property type="entry name" value="SecB-like_sf"/>
</dbReference>
<organism evidence="1">
    <name type="scientific">marine sediment metagenome</name>
    <dbReference type="NCBI Taxonomy" id="412755"/>
    <lineage>
        <taxon>unclassified sequences</taxon>
        <taxon>metagenomes</taxon>
        <taxon>ecological metagenomes</taxon>
    </lineage>
</organism>
<reference evidence="1" key="1">
    <citation type="journal article" date="2014" name="Front. Microbiol.">
        <title>High frequency of phylogenetically diverse reductive dehalogenase-homologous genes in deep subseafloor sedimentary metagenomes.</title>
        <authorList>
            <person name="Kawai M."/>
            <person name="Futagami T."/>
            <person name="Toyoda A."/>
            <person name="Takaki Y."/>
            <person name="Nishi S."/>
            <person name="Hori S."/>
            <person name="Arai W."/>
            <person name="Tsubouchi T."/>
            <person name="Morono Y."/>
            <person name="Uchiyama I."/>
            <person name="Ito T."/>
            <person name="Fujiyama A."/>
            <person name="Inagaki F."/>
            <person name="Takami H."/>
        </authorList>
    </citation>
    <scope>NUCLEOTIDE SEQUENCE</scope>
    <source>
        <strain evidence="1">Expedition CK06-06</strain>
    </source>
</reference>
<evidence type="ECO:0008006" key="2">
    <source>
        <dbReference type="Google" id="ProtNLM"/>
    </source>
</evidence>
<accession>X0TYV0</accession>
<dbReference type="GO" id="GO:0051082">
    <property type="term" value="F:unfolded protein binding"/>
    <property type="evidence" value="ECO:0007669"/>
    <property type="project" value="InterPro"/>
</dbReference>
<dbReference type="EMBL" id="BARS01003339">
    <property type="protein sequence ID" value="GAF81335.1"/>
    <property type="molecule type" value="Genomic_DNA"/>
</dbReference>
<dbReference type="PANTHER" id="PTHR36918:SF1">
    <property type="entry name" value="PROTEIN-EXPORT PROTEIN SECB"/>
    <property type="match status" value="1"/>
</dbReference>
<dbReference type="InterPro" id="IPR003708">
    <property type="entry name" value="SecB"/>
</dbReference>
<dbReference type="PANTHER" id="PTHR36918">
    <property type="match status" value="1"/>
</dbReference>
<dbReference type="Pfam" id="PF02556">
    <property type="entry name" value="SecB"/>
    <property type="match status" value="1"/>
</dbReference>
<dbReference type="SUPFAM" id="SSF54611">
    <property type="entry name" value="SecB-like"/>
    <property type="match status" value="1"/>
</dbReference>
<name>X0TYV0_9ZZZZ</name>
<sequence length="146" mass="16916">MTEQIFEIKQIYVKNSSFETFNTPQLSHDKWQPKITFQIETNNADLEEENHYEVTLTTTVKAQVAEKDAYTAKVIQGGIFHIAGFDEEQKKHLLGAYCQNLLYPHACRILSELVTSGNLPPVRLQPIDFDVVYRQQQKDNNQEKNE</sequence>
<dbReference type="NCBIfam" id="TIGR00809">
    <property type="entry name" value="secB"/>
    <property type="match status" value="1"/>
</dbReference>
<comment type="caution">
    <text evidence="1">The sequence shown here is derived from an EMBL/GenBank/DDBJ whole genome shotgun (WGS) entry which is preliminary data.</text>
</comment>
<gene>
    <name evidence="1" type="ORF">S01H1_06465</name>
</gene>
<dbReference type="AlphaFoldDB" id="X0TYV0"/>
<dbReference type="Gene3D" id="3.10.420.10">
    <property type="entry name" value="SecB-like"/>
    <property type="match status" value="1"/>
</dbReference>
<dbReference type="GO" id="GO:0051262">
    <property type="term" value="P:protein tetramerization"/>
    <property type="evidence" value="ECO:0007669"/>
    <property type="project" value="InterPro"/>
</dbReference>